<comment type="similarity">
    <text evidence="2">Belongs to the ripply family.</text>
</comment>
<keyword evidence="4" id="KW-0539">Nucleus</keyword>
<feature type="region of interest" description="Disordered" evidence="5">
    <location>
        <begin position="90"/>
        <end position="115"/>
    </location>
</feature>
<evidence type="ECO:0000313" key="7">
    <source>
        <dbReference type="Proteomes" id="UP000822369"/>
    </source>
</evidence>
<comment type="caution">
    <text evidence="6">The sequence shown here is derived from an EMBL/GenBank/DDBJ whole genome shotgun (WGS) entry which is preliminary data.</text>
</comment>
<feature type="region of interest" description="Disordered" evidence="5">
    <location>
        <begin position="1"/>
        <end position="31"/>
    </location>
</feature>
<dbReference type="Proteomes" id="UP000822369">
    <property type="component" value="Chromosome 1"/>
</dbReference>
<evidence type="ECO:0000256" key="2">
    <source>
        <dbReference type="ARBA" id="ARBA00006944"/>
    </source>
</evidence>
<sequence length="115" mass="13500">MENKPSSGPQPGSDGDNPTQERSFWRPWNKNADLPNNHLSHALREDLNTQHKIQQVIHPVKLFWPKSRCFDYLYRDAEKLLRNYPFQATICPYEDPSSDEEDEDGDEEEPETKKN</sequence>
<evidence type="ECO:0000256" key="5">
    <source>
        <dbReference type="SAM" id="MobiDB-lite"/>
    </source>
</evidence>
<protein>
    <submittedName>
        <fullName evidence="6">Protein ripply2-like</fullName>
    </submittedName>
</protein>
<dbReference type="KEGG" id="nfu:107377968"/>
<name>A0A9D2Z3G4_NOTFU</name>
<evidence type="ECO:0000313" key="6">
    <source>
        <dbReference type="EMBL" id="KAF7230688.1"/>
    </source>
</evidence>
<feature type="compositionally biased region" description="Polar residues" evidence="5">
    <location>
        <begin position="1"/>
        <end position="22"/>
    </location>
</feature>
<dbReference type="PANTHER" id="PTHR16770">
    <property type="entry name" value="PROTEIN RIPPLY-LIKE"/>
    <property type="match status" value="1"/>
</dbReference>
<dbReference type="OrthoDB" id="5978888at2759"/>
<proteinExistence type="inferred from homology"/>
<organism evidence="6 7">
    <name type="scientific">Nothobranchius furzeri</name>
    <name type="common">Turquoise killifish</name>
    <dbReference type="NCBI Taxonomy" id="105023"/>
    <lineage>
        <taxon>Eukaryota</taxon>
        <taxon>Metazoa</taxon>
        <taxon>Chordata</taxon>
        <taxon>Craniata</taxon>
        <taxon>Vertebrata</taxon>
        <taxon>Euteleostomi</taxon>
        <taxon>Actinopterygii</taxon>
        <taxon>Neopterygii</taxon>
        <taxon>Teleostei</taxon>
        <taxon>Neoteleostei</taxon>
        <taxon>Acanthomorphata</taxon>
        <taxon>Ovalentaria</taxon>
        <taxon>Atherinomorphae</taxon>
        <taxon>Cyprinodontiformes</taxon>
        <taxon>Nothobranchiidae</taxon>
        <taxon>Nothobranchius</taxon>
    </lineage>
</organism>
<evidence type="ECO:0000256" key="1">
    <source>
        <dbReference type="ARBA" id="ARBA00004123"/>
    </source>
</evidence>
<keyword evidence="3" id="KW-0217">Developmental protein</keyword>
<dbReference type="InterPro" id="IPR028127">
    <property type="entry name" value="Ripply_fam"/>
</dbReference>
<dbReference type="GO" id="GO:0009880">
    <property type="term" value="P:embryonic pattern specification"/>
    <property type="evidence" value="ECO:0007669"/>
    <property type="project" value="TreeGrafter"/>
</dbReference>
<evidence type="ECO:0000256" key="4">
    <source>
        <dbReference type="ARBA" id="ARBA00023242"/>
    </source>
</evidence>
<dbReference type="PANTHER" id="PTHR16770:SF3">
    <property type="entry name" value="PROTEIN RIPPLY2"/>
    <property type="match status" value="1"/>
</dbReference>
<gene>
    <name evidence="6" type="ORF">G4P62_004297</name>
</gene>
<accession>A0A9D2Z3G4</accession>
<dbReference type="GO" id="GO:0000122">
    <property type="term" value="P:negative regulation of transcription by RNA polymerase II"/>
    <property type="evidence" value="ECO:0007669"/>
    <property type="project" value="TreeGrafter"/>
</dbReference>
<dbReference type="EMBL" id="JAAVVJ010000001">
    <property type="protein sequence ID" value="KAF7230688.1"/>
    <property type="molecule type" value="Genomic_DNA"/>
</dbReference>
<dbReference type="Pfam" id="PF14998">
    <property type="entry name" value="Ripply"/>
    <property type="match status" value="1"/>
</dbReference>
<dbReference type="AlphaFoldDB" id="A0A9D2Z3G4"/>
<reference evidence="6" key="1">
    <citation type="submission" date="2020-03" db="EMBL/GenBank/DDBJ databases">
        <title>Intra-Species Differences in Population Size shape Life History and Genome Evolution.</title>
        <authorList>
            <person name="Willemsen D."/>
            <person name="Cui R."/>
            <person name="Valenzano D.R."/>
        </authorList>
    </citation>
    <scope>NUCLEOTIDE SEQUENCE</scope>
    <source>
        <strain evidence="6">GRZ</strain>
        <tissue evidence="6">Whole</tissue>
    </source>
</reference>
<dbReference type="OMA" id="FQATICP"/>
<evidence type="ECO:0000256" key="3">
    <source>
        <dbReference type="ARBA" id="ARBA00022473"/>
    </source>
</evidence>
<dbReference type="GO" id="GO:0005634">
    <property type="term" value="C:nucleus"/>
    <property type="evidence" value="ECO:0007669"/>
    <property type="project" value="UniProtKB-SubCell"/>
</dbReference>
<comment type="subcellular location">
    <subcellularLocation>
        <location evidence="1">Nucleus</location>
    </subcellularLocation>
</comment>
<feature type="compositionally biased region" description="Acidic residues" evidence="5">
    <location>
        <begin position="96"/>
        <end position="115"/>
    </location>
</feature>